<dbReference type="Pfam" id="PF01590">
    <property type="entry name" value="GAF"/>
    <property type="match status" value="2"/>
</dbReference>
<dbReference type="EMBL" id="CDMY01000666">
    <property type="protein sequence ID" value="CEM29088.1"/>
    <property type="molecule type" value="Genomic_DNA"/>
</dbReference>
<feature type="region of interest" description="Disordered" evidence="1">
    <location>
        <begin position="462"/>
        <end position="496"/>
    </location>
</feature>
<feature type="domain" description="GAF" evidence="2">
    <location>
        <begin position="291"/>
        <end position="454"/>
    </location>
</feature>
<keyword evidence="4" id="KW-1185">Reference proteome</keyword>
<dbReference type="PANTHER" id="PTHR43155">
    <property type="entry name" value="CYCLIC DI-GMP PHOSPHODIESTERASE PA4108-RELATED"/>
    <property type="match status" value="1"/>
</dbReference>
<evidence type="ECO:0000313" key="3">
    <source>
        <dbReference type="EMBL" id="CEM29088.1"/>
    </source>
</evidence>
<dbReference type="SUPFAM" id="SSF55781">
    <property type="entry name" value="GAF domain-like"/>
    <property type="match status" value="2"/>
</dbReference>
<dbReference type="AlphaFoldDB" id="A0A0G4GH90"/>
<dbReference type="InterPro" id="IPR029016">
    <property type="entry name" value="GAF-like_dom_sf"/>
</dbReference>
<evidence type="ECO:0000259" key="2">
    <source>
        <dbReference type="SMART" id="SM00065"/>
    </source>
</evidence>
<dbReference type="InterPro" id="IPR003018">
    <property type="entry name" value="GAF"/>
</dbReference>
<evidence type="ECO:0000313" key="4">
    <source>
        <dbReference type="Proteomes" id="UP000041254"/>
    </source>
</evidence>
<dbReference type="PANTHER" id="PTHR43155:SF2">
    <property type="entry name" value="CYCLIC DI-GMP PHOSPHODIESTERASE PA4108"/>
    <property type="match status" value="1"/>
</dbReference>
<gene>
    <name evidence="3" type="ORF">Vbra_9952</name>
</gene>
<feature type="domain" description="GAF" evidence="2">
    <location>
        <begin position="114"/>
        <end position="270"/>
    </location>
</feature>
<dbReference type="VEuPathDB" id="CryptoDB:Vbra_9952"/>
<dbReference type="Gene3D" id="3.30.450.40">
    <property type="match status" value="2"/>
</dbReference>
<accession>A0A0G4GH90</accession>
<evidence type="ECO:0000256" key="1">
    <source>
        <dbReference type="SAM" id="MobiDB-lite"/>
    </source>
</evidence>
<sequence>MSSNHQFMSAEAPAALWKAAQAPKLLKKLKGDRPVASWKRRKLTAFLEGLTESLLKELPDNPVQHAHSYCAHLLENEKQAGRSSGSKSRSIMAVPPAYLKAFFDSAKAINSHIRPQDTIKAIIRETCSLLRCERATLFTFDGRLNALLVLQSVGKQSSLIRVVPGEGIAGTVFKEGEPLRIPDAYEDPRFDQSHDKETDFKTKSILAVPVMEYSATEGDAKTIGVLQAINKLGGEGEDQAFTSLDELLLENLAQYAGIAVRNAEMYRVVEQRELQSRALLEVINSLKPDLGTQSVIISITTCAKRLVNAQRSSVYLLDQPNDALWTVATDTGQEIRIGREQGLAGACAKCGEIVNVPDAYEDERFDQSIDKSGGDRFRTKSVLCLPIKDERGAVLGVIQMINREEEGILGAFHWLSENNKTIGVFDEEDVNLMETFCSFVGQRLQHSELTAPCGQGTPKLREAEKAWLEPKPVKHAKDRRSSLHDTVIEEAPEEEG</sequence>
<dbReference type="SMART" id="SM00065">
    <property type="entry name" value="GAF"/>
    <property type="match status" value="2"/>
</dbReference>
<dbReference type="PhylomeDB" id="A0A0G4GH90"/>
<protein>
    <recommendedName>
        <fullName evidence="2">GAF domain-containing protein</fullName>
    </recommendedName>
</protein>
<feature type="compositionally biased region" description="Basic and acidic residues" evidence="1">
    <location>
        <begin position="462"/>
        <end position="472"/>
    </location>
</feature>
<dbReference type="STRING" id="1169540.A0A0G4GH90"/>
<dbReference type="InParanoid" id="A0A0G4GH90"/>
<organism evidence="3 4">
    <name type="scientific">Vitrella brassicaformis (strain CCMP3155)</name>
    <dbReference type="NCBI Taxonomy" id="1169540"/>
    <lineage>
        <taxon>Eukaryota</taxon>
        <taxon>Sar</taxon>
        <taxon>Alveolata</taxon>
        <taxon>Colpodellida</taxon>
        <taxon>Vitrellaceae</taxon>
        <taxon>Vitrella</taxon>
    </lineage>
</organism>
<dbReference type="OrthoDB" id="74705at2759"/>
<dbReference type="Proteomes" id="UP000041254">
    <property type="component" value="Unassembled WGS sequence"/>
</dbReference>
<reference evidence="3 4" key="1">
    <citation type="submission" date="2014-11" db="EMBL/GenBank/DDBJ databases">
        <authorList>
            <person name="Zhu J."/>
            <person name="Qi W."/>
            <person name="Song R."/>
        </authorList>
    </citation>
    <scope>NUCLEOTIDE SEQUENCE [LARGE SCALE GENOMIC DNA]</scope>
</reference>
<proteinExistence type="predicted"/>
<name>A0A0G4GH90_VITBC</name>